<feature type="region of interest" description="Disordered" evidence="6">
    <location>
        <begin position="984"/>
        <end position="1016"/>
    </location>
</feature>
<dbReference type="AlphaFoldDB" id="A0AAE3R0V9"/>
<dbReference type="InterPro" id="IPR037066">
    <property type="entry name" value="Plug_dom_sf"/>
</dbReference>
<dbReference type="SMART" id="SM00965">
    <property type="entry name" value="STN"/>
    <property type="match status" value="1"/>
</dbReference>
<dbReference type="InterPro" id="IPR011662">
    <property type="entry name" value="Secretin/TonB_short_N"/>
</dbReference>
<keyword evidence="5" id="KW-0812">Transmembrane</keyword>
<dbReference type="PROSITE" id="PS52016">
    <property type="entry name" value="TONB_DEPENDENT_REC_3"/>
    <property type="match status" value="1"/>
</dbReference>
<dbReference type="Gene3D" id="2.60.40.1120">
    <property type="entry name" value="Carboxypeptidase-like, regulatory domain"/>
    <property type="match status" value="1"/>
</dbReference>
<feature type="domain" description="Secretin/TonB short N-terminal" evidence="7">
    <location>
        <begin position="69"/>
        <end position="120"/>
    </location>
</feature>
<organism evidence="8 9">
    <name type="scientific">Xanthocytophaga agilis</name>
    <dbReference type="NCBI Taxonomy" id="3048010"/>
    <lineage>
        <taxon>Bacteria</taxon>
        <taxon>Pseudomonadati</taxon>
        <taxon>Bacteroidota</taxon>
        <taxon>Cytophagia</taxon>
        <taxon>Cytophagales</taxon>
        <taxon>Rhodocytophagaceae</taxon>
        <taxon>Xanthocytophaga</taxon>
    </lineage>
</organism>
<keyword evidence="5" id="KW-1134">Transmembrane beta strand</keyword>
<dbReference type="FunFam" id="2.170.130.10:FF:000003">
    <property type="entry name" value="SusC/RagA family TonB-linked outer membrane protein"/>
    <property type="match status" value="1"/>
</dbReference>
<evidence type="ECO:0000256" key="4">
    <source>
        <dbReference type="ARBA" id="ARBA00023237"/>
    </source>
</evidence>
<evidence type="ECO:0000256" key="2">
    <source>
        <dbReference type="ARBA" id="ARBA00022729"/>
    </source>
</evidence>
<evidence type="ECO:0000256" key="3">
    <source>
        <dbReference type="ARBA" id="ARBA00023136"/>
    </source>
</evidence>
<dbReference type="RefSeq" id="WP_314511239.1">
    <property type="nucleotide sequence ID" value="NZ_JASJOU010000004.1"/>
</dbReference>
<dbReference type="Pfam" id="PF13715">
    <property type="entry name" value="CarbopepD_reg_2"/>
    <property type="match status" value="1"/>
</dbReference>
<dbReference type="InterPro" id="IPR023997">
    <property type="entry name" value="TonB-dep_OMP_SusC/RagA_CS"/>
</dbReference>
<evidence type="ECO:0000313" key="8">
    <source>
        <dbReference type="EMBL" id="MDJ1501671.1"/>
    </source>
</evidence>
<keyword evidence="4 5" id="KW-0998">Cell outer membrane</keyword>
<dbReference type="Proteomes" id="UP001232063">
    <property type="component" value="Unassembled WGS sequence"/>
</dbReference>
<dbReference type="InterPro" id="IPR039426">
    <property type="entry name" value="TonB-dep_rcpt-like"/>
</dbReference>
<evidence type="ECO:0000313" key="9">
    <source>
        <dbReference type="Proteomes" id="UP001232063"/>
    </source>
</evidence>
<dbReference type="NCBIfam" id="TIGR04057">
    <property type="entry name" value="SusC_RagA_signa"/>
    <property type="match status" value="1"/>
</dbReference>
<dbReference type="PANTHER" id="PTHR30069">
    <property type="entry name" value="TONB-DEPENDENT OUTER MEMBRANE RECEPTOR"/>
    <property type="match status" value="1"/>
</dbReference>
<keyword evidence="9" id="KW-1185">Reference proteome</keyword>
<comment type="similarity">
    <text evidence="5">Belongs to the TonB-dependent receptor family.</text>
</comment>
<dbReference type="PANTHER" id="PTHR30069:SF29">
    <property type="entry name" value="HEMOGLOBIN AND HEMOGLOBIN-HAPTOGLOBIN-BINDING PROTEIN 1-RELATED"/>
    <property type="match status" value="1"/>
</dbReference>
<dbReference type="Pfam" id="PF07660">
    <property type="entry name" value="STN"/>
    <property type="match status" value="1"/>
</dbReference>
<evidence type="ECO:0000256" key="1">
    <source>
        <dbReference type="ARBA" id="ARBA00022448"/>
    </source>
</evidence>
<dbReference type="Pfam" id="PF07715">
    <property type="entry name" value="Plug"/>
    <property type="match status" value="1"/>
</dbReference>
<name>A0AAE3R0V9_9BACT</name>
<evidence type="ECO:0000256" key="5">
    <source>
        <dbReference type="PROSITE-ProRule" id="PRU01360"/>
    </source>
</evidence>
<dbReference type="Gene3D" id="3.55.50.30">
    <property type="match status" value="1"/>
</dbReference>
<comment type="subcellular location">
    <subcellularLocation>
        <location evidence="5">Cell outer membrane</location>
        <topology evidence="5">Multi-pass membrane protein</topology>
    </subcellularLocation>
</comment>
<dbReference type="InterPro" id="IPR012910">
    <property type="entry name" value="Plug_dom"/>
</dbReference>
<proteinExistence type="inferred from homology"/>
<dbReference type="EMBL" id="JASJOU010000004">
    <property type="protein sequence ID" value="MDJ1501671.1"/>
    <property type="molecule type" value="Genomic_DNA"/>
</dbReference>
<protein>
    <submittedName>
        <fullName evidence="8">TonB-dependent receptor</fullName>
    </submittedName>
</protein>
<comment type="caution">
    <text evidence="8">The sequence shown here is derived from an EMBL/GenBank/DDBJ whole genome shotgun (WGS) entry which is preliminary data.</text>
</comment>
<dbReference type="InterPro" id="IPR008969">
    <property type="entry name" value="CarboxyPept-like_regulatory"/>
</dbReference>
<gene>
    <name evidence="8" type="ORF">QNI22_13480</name>
</gene>
<accession>A0AAE3R0V9</accession>
<dbReference type="SUPFAM" id="SSF56935">
    <property type="entry name" value="Porins"/>
    <property type="match status" value="1"/>
</dbReference>
<dbReference type="NCBIfam" id="TIGR04056">
    <property type="entry name" value="OMP_RagA_SusC"/>
    <property type="match status" value="1"/>
</dbReference>
<dbReference type="Gene3D" id="2.170.130.10">
    <property type="entry name" value="TonB-dependent receptor, plug domain"/>
    <property type="match status" value="1"/>
</dbReference>
<keyword evidence="8" id="KW-0675">Receptor</keyword>
<dbReference type="SUPFAM" id="SSF49464">
    <property type="entry name" value="Carboxypeptidase regulatory domain-like"/>
    <property type="match status" value="1"/>
</dbReference>
<dbReference type="GO" id="GO:0009279">
    <property type="term" value="C:cell outer membrane"/>
    <property type="evidence" value="ECO:0007669"/>
    <property type="project" value="UniProtKB-SubCell"/>
</dbReference>
<keyword evidence="2" id="KW-0732">Signal</keyword>
<reference evidence="8" key="1">
    <citation type="submission" date="2023-05" db="EMBL/GenBank/DDBJ databases">
        <authorList>
            <person name="Zhang X."/>
        </authorList>
    </citation>
    <scope>NUCLEOTIDE SEQUENCE</scope>
    <source>
        <strain evidence="8">BD1B2-1</strain>
    </source>
</reference>
<sequence>MKKNRPLQHWLLTAMRISLFQFFLAIIFAGTAQAYEGRSQNLLDVKVNLQAKNQRISKVLKQIETQADIKFVFSSTLIQASRVVSVNLENQSLDRVLEYLLTPLQLTYEVSGKTVIVRRDNLTESAPETNVQDQLAQTVKGRVTGDQNEGLPGVSVVVKGSTVGTTTDANGNYTLAVPDENGTLVFSFIGYVTEEVAIGGRTTIDISMAPDLKALQEVVVVGYGEQKKETVTGAVATVKGTDLVKSPAVNLSNSLAGRMPGVTAVQASGEPGYDGSSIRIRGSNTLGNNDALIVIDGVPARAGGFDRINPADIESISVLKDASAAIYGARAANGVILIKTKRGKTGKPQLSYSFNQGWAQPTVIPKLANSTQFAEMRNELEVYNLPTNEWAAATAAFKETGTYTKADGSDVNAPFKPVDFQKFADGSDPWFHPNTDWYKDALKPWSPQSRHNVQLTGGSENFQYLASIGYQNQDAYYKNAATGYKQYDVRVNMDGNINKYIHVSLGLLGREEFRFFPTRGAGAIFRMLMRGLPTMPAYWPNGLPGPDIENGENPVVITTNQTGYDQDKRDYFQTNGSIDFTIPWIEGLKITGTASVDKFIKRTKRWDKPWYLYSWQGAYEADGVTPKLAKGARGPAEPNLTQGDENQLNILLGAMLNYTRKFGSHSLTFLAGTNRETIQNDNFNAYRRYFISPAIDQMFAGGDLQKNNGGGAWERARLNYFGRVAYNFKEKYLAEFLWRYDGSYMFPQNTRYGFFPGVMAGWQISEEDFFRNNVSFVNYLKLRGSWGQMGNDNITLGPDGPLLEYQYLSTYAFDSYIIANQQVKTLFETRVPNNSITWEVANNANLGLEGQLFQGKVVFEFDVFLNRRTNIIWPRFGSIPQTTGMTLPAENIGKVENRGWEFKLGYNGSIGDFKYNVGVNGGYAKNKILFWDEAPGVPAWQRTTGKPMYTYLAYQYDGVFKDQSDIDANTIDYSSITNTLRPGDMKYKDVRGTKDSPDPSKPDGKITPDDQIRNDRTNIPLFTGGATIGLQYKNFDCSILFQAGLGGQVYVSTGESGSIGNYLKDVYDNRWTVENPSSVHPRITDRSNQYYSNGNTYWLRSNNYIRLKNFEIGYTLPASLGQKAGIGSLRLYVNGLNLFTIDKLKVYDPEATNTLGQYYPQARIINTGLTVSF</sequence>
<dbReference type="GO" id="GO:0044718">
    <property type="term" value="P:siderophore transmembrane transport"/>
    <property type="evidence" value="ECO:0007669"/>
    <property type="project" value="TreeGrafter"/>
</dbReference>
<keyword evidence="1 5" id="KW-0813">Transport</keyword>
<dbReference type="GO" id="GO:0015344">
    <property type="term" value="F:siderophore uptake transmembrane transporter activity"/>
    <property type="evidence" value="ECO:0007669"/>
    <property type="project" value="TreeGrafter"/>
</dbReference>
<keyword evidence="3 5" id="KW-0472">Membrane</keyword>
<dbReference type="InterPro" id="IPR023996">
    <property type="entry name" value="TonB-dep_OMP_SusC/RagA"/>
</dbReference>
<evidence type="ECO:0000259" key="7">
    <source>
        <dbReference type="SMART" id="SM00965"/>
    </source>
</evidence>
<evidence type="ECO:0000256" key="6">
    <source>
        <dbReference type="SAM" id="MobiDB-lite"/>
    </source>
</evidence>